<dbReference type="Proteomes" id="UP000478052">
    <property type="component" value="Unassembled WGS sequence"/>
</dbReference>
<dbReference type="AlphaFoldDB" id="A0A6G0ZQN4"/>
<reference evidence="1 2" key="1">
    <citation type="submission" date="2019-08" db="EMBL/GenBank/DDBJ databases">
        <title>Whole genome of Aphis craccivora.</title>
        <authorList>
            <person name="Voronova N.V."/>
            <person name="Shulinski R.S."/>
            <person name="Bandarenka Y.V."/>
            <person name="Zhorov D.G."/>
            <person name="Warner D."/>
        </authorList>
    </citation>
    <scope>NUCLEOTIDE SEQUENCE [LARGE SCALE GENOMIC DNA]</scope>
    <source>
        <strain evidence="1">180601</strain>
        <tissue evidence="1">Whole Body</tissue>
    </source>
</reference>
<keyword evidence="2" id="KW-1185">Reference proteome</keyword>
<keyword evidence="1" id="KW-0808">Transferase</keyword>
<dbReference type="PANTHER" id="PTHR47027:SF25">
    <property type="entry name" value="REVERSE TRANSCRIPTASE DOMAIN-CONTAINING PROTEIN"/>
    <property type="match status" value="1"/>
</dbReference>
<keyword evidence="1" id="KW-0695">RNA-directed DNA polymerase</keyword>
<gene>
    <name evidence="1" type="ORF">FWK35_00017932</name>
</gene>
<evidence type="ECO:0000313" key="1">
    <source>
        <dbReference type="EMBL" id="KAF0773834.1"/>
    </source>
</evidence>
<comment type="caution">
    <text evidence="1">The sequence shown here is derived from an EMBL/GenBank/DDBJ whole genome shotgun (WGS) entry which is preliminary data.</text>
</comment>
<evidence type="ECO:0000313" key="2">
    <source>
        <dbReference type="Proteomes" id="UP000478052"/>
    </source>
</evidence>
<dbReference type="OrthoDB" id="410404at2759"/>
<keyword evidence="1" id="KW-0548">Nucleotidyltransferase</keyword>
<dbReference type="EMBL" id="VUJU01000027">
    <property type="protein sequence ID" value="KAF0773834.1"/>
    <property type="molecule type" value="Genomic_DNA"/>
</dbReference>
<dbReference type="PANTHER" id="PTHR47027">
    <property type="entry name" value="REVERSE TRANSCRIPTASE DOMAIN-CONTAINING PROTEIN"/>
    <property type="match status" value="1"/>
</dbReference>
<dbReference type="GO" id="GO:0003964">
    <property type="term" value="F:RNA-directed DNA polymerase activity"/>
    <property type="evidence" value="ECO:0007669"/>
    <property type="project" value="UniProtKB-KW"/>
</dbReference>
<accession>A0A6G0ZQN4</accession>
<proteinExistence type="predicted"/>
<organism evidence="1 2">
    <name type="scientific">Aphis craccivora</name>
    <name type="common">Cowpea aphid</name>
    <dbReference type="NCBI Taxonomy" id="307492"/>
    <lineage>
        <taxon>Eukaryota</taxon>
        <taxon>Metazoa</taxon>
        <taxon>Ecdysozoa</taxon>
        <taxon>Arthropoda</taxon>
        <taxon>Hexapoda</taxon>
        <taxon>Insecta</taxon>
        <taxon>Pterygota</taxon>
        <taxon>Neoptera</taxon>
        <taxon>Paraneoptera</taxon>
        <taxon>Hemiptera</taxon>
        <taxon>Sternorrhyncha</taxon>
        <taxon>Aphidomorpha</taxon>
        <taxon>Aphidoidea</taxon>
        <taxon>Aphididae</taxon>
        <taxon>Aphidini</taxon>
        <taxon>Aphis</taxon>
        <taxon>Aphis</taxon>
    </lineage>
</organism>
<protein>
    <submittedName>
        <fullName evidence="1">Reverse transcriptase domain-containing protein</fullName>
    </submittedName>
</protein>
<name>A0A6G0ZQN4_APHCR</name>
<sequence length="138" mass="16510">MNVEKTKILETLDSDPPKDERFLSKALFKKTKLRLYTAIIRSTLTYECEVWTTTSVTKRRLRTSENKIWRKICGPVSDAKTNEWRRKFNKKLQEELGLAPVTSYIKRRRLQWFGHIMRRSEEEIIRAVIEWQPEGKIP</sequence>